<name>A0A1W1BRW7_9ZZZZ</name>
<reference evidence="1" key="1">
    <citation type="submission" date="2016-10" db="EMBL/GenBank/DDBJ databases">
        <authorList>
            <person name="de Groot N.N."/>
        </authorList>
    </citation>
    <scope>NUCLEOTIDE SEQUENCE</scope>
</reference>
<evidence type="ECO:0008006" key="2">
    <source>
        <dbReference type="Google" id="ProtNLM"/>
    </source>
</evidence>
<protein>
    <recommendedName>
        <fullName evidence="2">DUF3971 domain-containing protein</fullName>
    </recommendedName>
</protein>
<dbReference type="EMBL" id="FPHI01000012">
    <property type="protein sequence ID" value="SFV56289.1"/>
    <property type="molecule type" value="Genomic_DNA"/>
</dbReference>
<accession>A0A1W1BRW7</accession>
<evidence type="ECO:0000313" key="1">
    <source>
        <dbReference type="EMBL" id="SFV56289.1"/>
    </source>
</evidence>
<organism evidence="1">
    <name type="scientific">hydrothermal vent metagenome</name>
    <dbReference type="NCBI Taxonomy" id="652676"/>
    <lineage>
        <taxon>unclassified sequences</taxon>
        <taxon>metagenomes</taxon>
        <taxon>ecological metagenomes</taxon>
    </lineage>
</organism>
<sequence>MQMVKKVMLILLFVWFSLLLFMPKTAFYYTLEAQLAKQEIRLNEEKIEEGLFSLHIKNVYLYAKGIEVAKIKELSLFTLLFYNSIEIKEIVADEALHSKVPAFLQKATLEYHLLNPSSLSVDANGSFGHIAGKIEIPSGMVHLDFVQNGEIDMLKPFLKKDEKGWFYEGSF</sequence>
<gene>
    <name evidence="1" type="ORF">MNB_SV-3-176</name>
</gene>
<dbReference type="AlphaFoldDB" id="A0A1W1BRW7"/>
<proteinExistence type="predicted"/>